<organism evidence="1 2">
    <name type="scientific">Sphaerisporangium rhizosphaerae</name>
    <dbReference type="NCBI Taxonomy" id="2269375"/>
    <lineage>
        <taxon>Bacteria</taxon>
        <taxon>Bacillati</taxon>
        <taxon>Actinomycetota</taxon>
        <taxon>Actinomycetes</taxon>
        <taxon>Streptosporangiales</taxon>
        <taxon>Streptosporangiaceae</taxon>
        <taxon>Sphaerisporangium</taxon>
    </lineage>
</organism>
<gene>
    <name evidence="1" type="ORF">ACFQSB_36800</name>
</gene>
<evidence type="ECO:0000313" key="1">
    <source>
        <dbReference type="EMBL" id="MFC7387816.1"/>
    </source>
</evidence>
<proteinExistence type="predicted"/>
<name>A0ABW2PHG6_9ACTN</name>
<dbReference type="InterPro" id="IPR011749">
    <property type="entry name" value="CHP02243"/>
</dbReference>
<reference evidence="2" key="1">
    <citation type="journal article" date="2019" name="Int. J. Syst. Evol. Microbiol.">
        <title>The Global Catalogue of Microorganisms (GCM) 10K type strain sequencing project: providing services to taxonomists for standard genome sequencing and annotation.</title>
        <authorList>
            <consortium name="The Broad Institute Genomics Platform"/>
            <consortium name="The Broad Institute Genome Sequencing Center for Infectious Disease"/>
            <person name="Wu L."/>
            <person name="Ma J."/>
        </authorList>
    </citation>
    <scope>NUCLEOTIDE SEQUENCE [LARGE SCALE GENOMIC DNA]</scope>
    <source>
        <strain evidence="2">CECT 7649</strain>
    </source>
</reference>
<dbReference type="RefSeq" id="WP_380831706.1">
    <property type="nucleotide sequence ID" value="NZ_JBHTCG010000044.1"/>
</dbReference>
<dbReference type="NCBIfam" id="TIGR02243">
    <property type="entry name" value="putative baseplate assembly protein"/>
    <property type="match status" value="1"/>
</dbReference>
<sequence length="1052" mass="110371">MTPAERTASGGRGDFVAELLARAAGFVPEWRPAPTGPDAAILEVAARYLGTIAHRLDQAPDKGFAAFAGLLGLALTPPRPARTVVCFQLAERSPAVRLPAGTRVAAPPPPGRDGQISFETEHTAGVGAARLTDVVALWPGRDQYAVLTGAAPMRPFDRSGLGDTPHVLYLAHDRLLALRGDAEIVVSLELTTPGSDPLGVRWEYWDGTLWREFDGDDGTAGLRHSGSYLLRAGCARTRPVTVGGTEAHWIRGRLDETLPPDPARVLPEVDAVRLSTTVDRAYTSIWTVAAASGPGPGVDVNVRDATGLGLGGVQVTLEEAGSTQPTDAEGLARFAGARPGDTVSVALGATRQAERLTEGTAGLTFTLAMPAADQAVAEAAPVDLTRPFQPLGGQPQPGAALYLSGEDALERPGARLRVYIQPAAVETVTGGDILSHTVSWEYFNGRNWVSMLTAGMDEPGAFDRLGVLDLVVPDDLEPAEVGGVQGRWLRARLTAGAYASRHTVNGVTYLVPRPPILADIRLGHLWQDGPVAAERVLAWNDFTYTDRTEEAAWPGGAFLPYSPVGDPSPALYLGFDGPFPEDRLGIHLEVTEVPDDPRGPALIWEYWNAAGWRRLPAEDETAGLRRPGLVSLAVPADSAPLARFAGPRHWLRARLTQDGPPGDPEILQIRPYAAWAVQRETITGEPLGTADGTPGQALAFRRIPVLSGPAVEVRELAGMRAEVEWRLTAAAVLGAAALPGLDARLGESRGDVAQGPLRLVRDRDGRVREVWVRWDERSDLYGSGPGDRHYLLEPVRGLMVFGDGRHGRMPPPGAAVVAALYRTGGGRAGNVAAGAVTQVLGTAAAIEQVTNPRPATGGTEAETLRALLARAPGTIRAHGRAVTGDDYAVLAAAASPAVARAWPVPGPPGSVTVAVVPYGEPLPSPGLCETVRRHLAAHAPAWVRIAVTGPAYLSVGVTATLVPADPDLAGEVEAAARWAITRFLDPVSGGPGRQGLAPGADLHLSDVAAALAAVPGLEQVTGLAFLPWGDAVPGRPGRVPAAGEIRLEVSGG</sequence>
<accession>A0ABW2PHG6</accession>
<keyword evidence="2" id="KW-1185">Reference proteome</keyword>
<comment type="caution">
    <text evidence="1">The sequence shown here is derived from an EMBL/GenBank/DDBJ whole genome shotgun (WGS) entry which is preliminary data.</text>
</comment>
<dbReference type="EMBL" id="JBHTCG010000044">
    <property type="protein sequence ID" value="MFC7387816.1"/>
    <property type="molecule type" value="Genomic_DNA"/>
</dbReference>
<evidence type="ECO:0000313" key="2">
    <source>
        <dbReference type="Proteomes" id="UP001596496"/>
    </source>
</evidence>
<protein>
    <submittedName>
        <fullName evidence="1">Baseplate assembly protein</fullName>
    </submittedName>
</protein>
<dbReference type="Proteomes" id="UP001596496">
    <property type="component" value="Unassembled WGS sequence"/>
</dbReference>